<organism evidence="12 13">
    <name type="scientific">Mangrovibacillus cuniculi</name>
    <dbReference type="NCBI Taxonomy" id="2593652"/>
    <lineage>
        <taxon>Bacteria</taxon>
        <taxon>Bacillati</taxon>
        <taxon>Bacillota</taxon>
        <taxon>Bacilli</taxon>
        <taxon>Bacillales</taxon>
        <taxon>Bacillaceae</taxon>
        <taxon>Mangrovibacillus</taxon>
    </lineage>
</organism>
<dbReference type="Gene3D" id="3.30.450.40">
    <property type="match status" value="1"/>
</dbReference>
<reference evidence="12 13" key="1">
    <citation type="submission" date="2019-07" db="EMBL/GenBank/DDBJ databases">
        <title>Genome sequence of 2 isolates from Red Sea Mangroves.</title>
        <authorList>
            <person name="Sefrji F."/>
            <person name="Michoud G."/>
            <person name="Merlino G."/>
            <person name="Daffonchio D."/>
        </authorList>
    </citation>
    <scope>NUCLEOTIDE SEQUENCE [LARGE SCALE GENOMIC DNA]</scope>
    <source>
        <strain evidence="12 13">R1DC41</strain>
    </source>
</reference>
<dbReference type="Proteomes" id="UP000593626">
    <property type="component" value="Chromosome"/>
</dbReference>
<dbReference type="SUPFAM" id="SSF55781">
    <property type="entry name" value="GAF domain-like"/>
    <property type="match status" value="1"/>
</dbReference>
<dbReference type="RefSeq" id="WP_239673180.1">
    <property type="nucleotide sequence ID" value="NZ_CP049742.1"/>
</dbReference>
<dbReference type="SMART" id="SM00086">
    <property type="entry name" value="PAC"/>
    <property type="match status" value="1"/>
</dbReference>
<keyword evidence="6" id="KW-0418">Kinase</keyword>
<dbReference type="InterPro" id="IPR036097">
    <property type="entry name" value="HisK_dim/P_sf"/>
</dbReference>
<dbReference type="PRINTS" id="PR00344">
    <property type="entry name" value="BCTRLSENSOR"/>
</dbReference>
<dbReference type="InterPro" id="IPR035965">
    <property type="entry name" value="PAS-like_dom_sf"/>
</dbReference>
<feature type="domain" description="PAC" evidence="11">
    <location>
        <begin position="237"/>
        <end position="289"/>
    </location>
</feature>
<dbReference type="Gene3D" id="3.30.450.20">
    <property type="entry name" value="PAS domain"/>
    <property type="match status" value="1"/>
</dbReference>
<protein>
    <recommendedName>
        <fullName evidence="2">histidine kinase</fullName>
        <ecNumber evidence="2">2.7.13.3</ecNumber>
    </recommendedName>
</protein>
<gene>
    <name evidence="12" type="ORF">G8O30_01110</name>
</gene>
<evidence type="ECO:0000256" key="6">
    <source>
        <dbReference type="ARBA" id="ARBA00022777"/>
    </source>
</evidence>
<name>A0A7S8HEN3_9BACI</name>
<keyword evidence="8" id="KW-0902">Two-component regulatory system</keyword>
<dbReference type="CDD" id="cd00082">
    <property type="entry name" value="HisKA"/>
    <property type="match status" value="1"/>
</dbReference>
<evidence type="ECO:0000313" key="13">
    <source>
        <dbReference type="Proteomes" id="UP000593626"/>
    </source>
</evidence>
<evidence type="ECO:0000259" key="11">
    <source>
        <dbReference type="PROSITE" id="PS50113"/>
    </source>
</evidence>
<dbReference type="InterPro" id="IPR013655">
    <property type="entry name" value="PAS_fold_3"/>
</dbReference>
<dbReference type="GO" id="GO:0000155">
    <property type="term" value="F:phosphorelay sensor kinase activity"/>
    <property type="evidence" value="ECO:0007669"/>
    <property type="project" value="InterPro"/>
</dbReference>
<keyword evidence="4" id="KW-0808">Transferase</keyword>
<dbReference type="InterPro" id="IPR003594">
    <property type="entry name" value="HATPase_dom"/>
</dbReference>
<dbReference type="SMART" id="SM00388">
    <property type="entry name" value="HisKA"/>
    <property type="match status" value="1"/>
</dbReference>
<dbReference type="KEGG" id="mcui:G8O30_01110"/>
<dbReference type="PROSITE" id="PS50109">
    <property type="entry name" value="HIS_KIN"/>
    <property type="match status" value="1"/>
</dbReference>
<evidence type="ECO:0000256" key="8">
    <source>
        <dbReference type="ARBA" id="ARBA00023012"/>
    </source>
</evidence>
<dbReference type="NCBIfam" id="TIGR00229">
    <property type="entry name" value="sensory_box"/>
    <property type="match status" value="1"/>
</dbReference>
<dbReference type="Gene3D" id="3.30.565.10">
    <property type="entry name" value="Histidine kinase-like ATPase, C-terminal domain"/>
    <property type="match status" value="1"/>
</dbReference>
<dbReference type="InterPro" id="IPR003018">
    <property type="entry name" value="GAF"/>
</dbReference>
<feature type="domain" description="PAS" evidence="10">
    <location>
        <begin position="164"/>
        <end position="234"/>
    </location>
</feature>
<dbReference type="SUPFAM" id="SSF47384">
    <property type="entry name" value="Homodimeric domain of signal transducing histidine kinase"/>
    <property type="match status" value="1"/>
</dbReference>
<dbReference type="InterPro" id="IPR000700">
    <property type="entry name" value="PAS-assoc_C"/>
</dbReference>
<evidence type="ECO:0000256" key="7">
    <source>
        <dbReference type="ARBA" id="ARBA00022840"/>
    </source>
</evidence>
<dbReference type="SUPFAM" id="SSF55785">
    <property type="entry name" value="PYP-like sensor domain (PAS domain)"/>
    <property type="match status" value="1"/>
</dbReference>
<dbReference type="InterPro" id="IPR003661">
    <property type="entry name" value="HisK_dim/P_dom"/>
</dbReference>
<dbReference type="InterPro" id="IPR029016">
    <property type="entry name" value="GAF-like_dom_sf"/>
</dbReference>
<dbReference type="Pfam" id="PF00512">
    <property type="entry name" value="HisKA"/>
    <property type="match status" value="1"/>
</dbReference>
<dbReference type="PROSITE" id="PS50112">
    <property type="entry name" value="PAS"/>
    <property type="match status" value="1"/>
</dbReference>
<keyword evidence="3" id="KW-0597">Phosphoprotein</keyword>
<dbReference type="PANTHER" id="PTHR43065:SF34">
    <property type="entry name" value="SPORULATION KINASE A"/>
    <property type="match status" value="1"/>
</dbReference>
<dbReference type="EMBL" id="CP049742">
    <property type="protein sequence ID" value="QPC45666.1"/>
    <property type="molecule type" value="Genomic_DNA"/>
</dbReference>
<dbReference type="SMART" id="SM00387">
    <property type="entry name" value="HATPase_c"/>
    <property type="match status" value="1"/>
</dbReference>
<dbReference type="InterPro" id="IPR004358">
    <property type="entry name" value="Sig_transdc_His_kin-like_C"/>
</dbReference>
<dbReference type="InterPro" id="IPR005467">
    <property type="entry name" value="His_kinase_dom"/>
</dbReference>
<sequence length="507" mass="56756">MIDEFLHQNPFESDDTIEVILTRLVGYLSEIFTEATVTTMIYDESSQTLNPGPGYEAFPNSYTKVASNLPLRMGGCGVAVAEKRVVIVEDTHKSEIWKPFVVHSDKVGVRAVWSVPIIFRDKIYGTFAIYHFAPYTPTELDIKLTILMSKQAITAISYVKQKELESMYTIIANKSKDIITITLSDGSLSYINPAAKKILGYSLEEVMGNNFDRFIYPEDREIVKEYRDKILQSDSNSSVEFRAFTKKGTLTWLETTSTAIYNKNGKLTQVVSTTRDIQERKFSEKALLHSEKLTTVGQIAAGIAHEIRNPLTSLKGFLQLLDAKNDITREYISIMSNELSHIELISNEMLILAKPQAKHFVYANLLEILESVLVLLDNQAILHNVEIKRNITCSPVVFCVPNELRQVFVNLIKNAMESMNKSGGSILINVQQTASLVTVEIVDSGEGITSEKLVQLGTPFYTTKEKGTGLGLLVTYKIIDQHNGSLVYESEVNVGTTARVTLPLHHQ</sequence>
<keyword evidence="7" id="KW-0067">ATP-binding</keyword>
<dbReference type="PROSITE" id="PS50113">
    <property type="entry name" value="PAC"/>
    <property type="match status" value="1"/>
</dbReference>
<dbReference type="InterPro" id="IPR000014">
    <property type="entry name" value="PAS"/>
</dbReference>
<dbReference type="EC" id="2.7.13.3" evidence="2"/>
<dbReference type="Pfam" id="PF02518">
    <property type="entry name" value="HATPase_c"/>
    <property type="match status" value="1"/>
</dbReference>
<evidence type="ECO:0000256" key="1">
    <source>
        <dbReference type="ARBA" id="ARBA00000085"/>
    </source>
</evidence>
<evidence type="ECO:0000259" key="9">
    <source>
        <dbReference type="PROSITE" id="PS50109"/>
    </source>
</evidence>
<evidence type="ECO:0000313" key="12">
    <source>
        <dbReference type="EMBL" id="QPC45666.1"/>
    </source>
</evidence>
<dbReference type="AlphaFoldDB" id="A0A7S8HEN3"/>
<dbReference type="InterPro" id="IPR036890">
    <property type="entry name" value="HATPase_C_sf"/>
</dbReference>
<keyword evidence="5" id="KW-0547">Nucleotide-binding</keyword>
<keyword evidence="13" id="KW-1185">Reference proteome</keyword>
<dbReference type="Gene3D" id="1.10.287.130">
    <property type="match status" value="1"/>
</dbReference>
<dbReference type="GO" id="GO:0005524">
    <property type="term" value="F:ATP binding"/>
    <property type="evidence" value="ECO:0007669"/>
    <property type="project" value="UniProtKB-KW"/>
</dbReference>
<comment type="catalytic activity">
    <reaction evidence="1">
        <text>ATP + protein L-histidine = ADP + protein N-phospho-L-histidine.</text>
        <dbReference type="EC" id="2.7.13.3"/>
    </reaction>
</comment>
<evidence type="ECO:0000256" key="3">
    <source>
        <dbReference type="ARBA" id="ARBA00022553"/>
    </source>
</evidence>
<dbReference type="Pfam" id="PF13185">
    <property type="entry name" value="GAF_2"/>
    <property type="match status" value="1"/>
</dbReference>
<dbReference type="CDD" id="cd00130">
    <property type="entry name" value="PAS"/>
    <property type="match status" value="1"/>
</dbReference>
<feature type="domain" description="Histidine kinase" evidence="9">
    <location>
        <begin position="302"/>
        <end position="506"/>
    </location>
</feature>
<dbReference type="Pfam" id="PF08447">
    <property type="entry name" value="PAS_3"/>
    <property type="match status" value="1"/>
</dbReference>
<dbReference type="InterPro" id="IPR001610">
    <property type="entry name" value="PAC"/>
</dbReference>
<proteinExistence type="predicted"/>
<evidence type="ECO:0000256" key="4">
    <source>
        <dbReference type="ARBA" id="ARBA00022679"/>
    </source>
</evidence>
<evidence type="ECO:0000259" key="10">
    <source>
        <dbReference type="PROSITE" id="PS50112"/>
    </source>
</evidence>
<dbReference type="SMART" id="SM00091">
    <property type="entry name" value="PAS"/>
    <property type="match status" value="1"/>
</dbReference>
<evidence type="ECO:0000256" key="2">
    <source>
        <dbReference type="ARBA" id="ARBA00012438"/>
    </source>
</evidence>
<dbReference type="SUPFAM" id="SSF55874">
    <property type="entry name" value="ATPase domain of HSP90 chaperone/DNA topoisomerase II/histidine kinase"/>
    <property type="match status" value="1"/>
</dbReference>
<accession>A0A7S8HEN3</accession>
<evidence type="ECO:0000256" key="5">
    <source>
        <dbReference type="ARBA" id="ARBA00022741"/>
    </source>
</evidence>
<dbReference type="PANTHER" id="PTHR43065">
    <property type="entry name" value="SENSOR HISTIDINE KINASE"/>
    <property type="match status" value="1"/>
</dbReference>